<reference evidence="1 2" key="1">
    <citation type="submission" date="2020-08" db="EMBL/GenBank/DDBJ databases">
        <title>Sequencing the genomes of 1000 actinobacteria strains.</title>
        <authorList>
            <person name="Klenk H.-P."/>
        </authorList>
    </citation>
    <scope>NUCLEOTIDE SEQUENCE [LARGE SCALE GENOMIC DNA]</scope>
    <source>
        <strain evidence="1 2">DSM 19600</strain>
    </source>
</reference>
<sequence length="97" mass="11211">MTTISTTSPPWIEAAHRLGVARERLRALSGEVDVLRARARALAAATDWQSRSVDRYRDAMTDLIERFDRIADGFDLADQDLDWEQQRLRSLPVDLWR</sequence>
<accession>A0AA40SR50</accession>
<dbReference type="Proteomes" id="UP000549113">
    <property type="component" value="Unassembled WGS sequence"/>
</dbReference>
<protein>
    <submittedName>
        <fullName evidence="1">Uncharacterized protein</fullName>
    </submittedName>
</protein>
<comment type="caution">
    <text evidence="1">The sequence shown here is derived from an EMBL/GenBank/DDBJ whole genome shotgun (WGS) entry which is preliminary data.</text>
</comment>
<dbReference type="AlphaFoldDB" id="A0AA40SR50"/>
<dbReference type="RefSeq" id="WP_183500217.1">
    <property type="nucleotide sequence ID" value="NZ_BAABCO010000004.1"/>
</dbReference>
<organism evidence="1 2">
    <name type="scientific">Microbacterium invictum</name>
    <dbReference type="NCBI Taxonomy" id="515415"/>
    <lineage>
        <taxon>Bacteria</taxon>
        <taxon>Bacillati</taxon>
        <taxon>Actinomycetota</taxon>
        <taxon>Actinomycetes</taxon>
        <taxon>Micrococcales</taxon>
        <taxon>Microbacteriaceae</taxon>
        <taxon>Microbacterium</taxon>
    </lineage>
</organism>
<keyword evidence="2" id="KW-1185">Reference proteome</keyword>
<evidence type="ECO:0000313" key="1">
    <source>
        <dbReference type="EMBL" id="MBB4140727.1"/>
    </source>
</evidence>
<dbReference type="EMBL" id="JACIFH010000001">
    <property type="protein sequence ID" value="MBB4140727.1"/>
    <property type="molecule type" value="Genomic_DNA"/>
</dbReference>
<evidence type="ECO:0000313" key="2">
    <source>
        <dbReference type="Proteomes" id="UP000549113"/>
    </source>
</evidence>
<proteinExistence type="predicted"/>
<gene>
    <name evidence="1" type="ORF">BKA10_002521</name>
</gene>
<name>A0AA40SR50_9MICO</name>